<dbReference type="GO" id="GO:0005789">
    <property type="term" value="C:endoplasmic reticulum membrane"/>
    <property type="evidence" value="ECO:0007669"/>
    <property type="project" value="UniProtKB-SubCell"/>
</dbReference>
<keyword evidence="6 10" id="KW-0812">Transmembrane</keyword>
<proteinExistence type="inferred from homology"/>
<dbReference type="EMBL" id="OC935379">
    <property type="protein sequence ID" value="CAD7660540.1"/>
    <property type="molecule type" value="Genomic_DNA"/>
</dbReference>
<keyword evidence="11" id="KW-0732">Signal</keyword>
<name>A0A7R9MK45_9ACAR</name>
<dbReference type="EC" id="2.4.1.-" evidence="10"/>
<dbReference type="Pfam" id="PF03155">
    <property type="entry name" value="Alg6_Alg8"/>
    <property type="match status" value="1"/>
</dbReference>
<sequence length="472" mass="54783">MDNVWYFGNLLALLLRWTTGQHSYSGEASPPMFGDYEAQRHWMEVTVNLEVRQWYTNSTDNDLLYWGLDYPPLTAYHSYLNGKIAQYLNPLWTQLHESRGFESYYHKIFMRFTVLLVDLLIYFSSIYTYWSICLSSLNAIKPRDKAVNCVISLINPALILIDYGHFQYNCVSLGLVIWTVNCLMRGHDVLAAIVFSLALNYKQMTLYYAFPIFWYLLSLCFRQPNKFKSFIKFVSISCAVVLTFAILWLPYLQSIDSILQVLNRIFPVNRGIYEDKVSNFWFSLSVVLKIKKYFTDSMLAKISAVITLLSAIPSSFLLYRNPTLLNLKYALVNSSLLFFLFSFQVHEKSILMVSICVLLVMDKHPLCCLWFVVISTFSLQPLLIKDGLMFPYFSLIIFFICVFTNAFGDFEIWNPISWREKVVFFSFISSMIGCLILSVGALTIPAPKSLPHIHSVLNCLYSFIHYVVFVVY</sequence>
<feature type="transmembrane region" description="Helical" evidence="10">
    <location>
        <begin position="390"/>
        <end position="410"/>
    </location>
</feature>
<feature type="transmembrane region" description="Helical" evidence="10">
    <location>
        <begin position="298"/>
        <end position="319"/>
    </location>
</feature>
<dbReference type="AlphaFoldDB" id="A0A7R9MK45"/>
<evidence type="ECO:0000256" key="1">
    <source>
        <dbReference type="ARBA" id="ARBA00004477"/>
    </source>
</evidence>
<keyword evidence="4 10" id="KW-0328">Glycosyltransferase</keyword>
<dbReference type="OrthoDB" id="4983at2759"/>
<gene>
    <name evidence="12" type="ORF">ONB1V03_LOCUS17106</name>
</gene>
<keyword evidence="9 10" id="KW-0472">Membrane</keyword>
<dbReference type="PANTHER" id="PTHR12413:SF1">
    <property type="entry name" value="DOLICHYL PYROPHOSPHATE MAN9GLCNAC2 ALPHA-1,3-GLUCOSYLTRANSFERASE"/>
    <property type="match status" value="1"/>
</dbReference>
<keyword evidence="8 10" id="KW-1133">Transmembrane helix</keyword>
<dbReference type="InterPro" id="IPR004856">
    <property type="entry name" value="Glyco_trans_ALG6/ALG8"/>
</dbReference>
<evidence type="ECO:0000313" key="13">
    <source>
        <dbReference type="Proteomes" id="UP000728032"/>
    </source>
</evidence>
<keyword evidence="13" id="KW-1185">Reference proteome</keyword>
<feature type="transmembrane region" description="Helical" evidence="10">
    <location>
        <begin position="452"/>
        <end position="471"/>
    </location>
</feature>
<dbReference type="Proteomes" id="UP000728032">
    <property type="component" value="Unassembled WGS sequence"/>
</dbReference>
<evidence type="ECO:0000256" key="11">
    <source>
        <dbReference type="SAM" id="SignalP"/>
    </source>
</evidence>
<feature type="signal peptide" evidence="11">
    <location>
        <begin position="1"/>
        <end position="20"/>
    </location>
</feature>
<protein>
    <recommendedName>
        <fullName evidence="10">Alpha-1,3-glucosyltransferase</fullName>
        <ecNumber evidence="10">2.4.1.-</ecNumber>
    </recommendedName>
</protein>
<feature type="transmembrane region" description="Helical" evidence="10">
    <location>
        <begin position="422"/>
        <end position="446"/>
    </location>
</feature>
<comment type="pathway">
    <text evidence="2 10">Protein modification; protein glycosylation.</text>
</comment>
<evidence type="ECO:0000256" key="10">
    <source>
        <dbReference type="RuleBase" id="RU363110"/>
    </source>
</evidence>
<accession>A0A7R9MK45</accession>
<evidence type="ECO:0000256" key="5">
    <source>
        <dbReference type="ARBA" id="ARBA00022679"/>
    </source>
</evidence>
<evidence type="ECO:0000256" key="7">
    <source>
        <dbReference type="ARBA" id="ARBA00022824"/>
    </source>
</evidence>
<comment type="subcellular location">
    <subcellularLocation>
        <location evidence="1 10">Endoplasmic reticulum membrane</location>
        <topology evidence="1 10">Multi-pass membrane protein</topology>
    </subcellularLocation>
</comment>
<feature type="chain" id="PRO_5035680708" description="Alpha-1,3-glucosyltransferase" evidence="11">
    <location>
        <begin position="21"/>
        <end position="472"/>
    </location>
</feature>
<evidence type="ECO:0000256" key="3">
    <source>
        <dbReference type="ARBA" id="ARBA00008715"/>
    </source>
</evidence>
<organism evidence="12">
    <name type="scientific">Oppiella nova</name>
    <dbReference type="NCBI Taxonomy" id="334625"/>
    <lineage>
        <taxon>Eukaryota</taxon>
        <taxon>Metazoa</taxon>
        <taxon>Ecdysozoa</taxon>
        <taxon>Arthropoda</taxon>
        <taxon>Chelicerata</taxon>
        <taxon>Arachnida</taxon>
        <taxon>Acari</taxon>
        <taxon>Acariformes</taxon>
        <taxon>Sarcoptiformes</taxon>
        <taxon>Oribatida</taxon>
        <taxon>Brachypylina</taxon>
        <taxon>Oppioidea</taxon>
        <taxon>Oppiidae</taxon>
        <taxon>Oppiella</taxon>
    </lineage>
</organism>
<dbReference type="UniPathway" id="UPA00378"/>
<keyword evidence="5 10" id="KW-0808">Transferase</keyword>
<evidence type="ECO:0000256" key="6">
    <source>
        <dbReference type="ARBA" id="ARBA00022692"/>
    </source>
</evidence>
<evidence type="ECO:0000256" key="9">
    <source>
        <dbReference type="ARBA" id="ARBA00023136"/>
    </source>
</evidence>
<feature type="transmembrane region" description="Helical" evidence="10">
    <location>
        <begin position="108"/>
        <end position="130"/>
    </location>
</feature>
<evidence type="ECO:0000256" key="2">
    <source>
        <dbReference type="ARBA" id="ARBA00004922"/>
    </source>
</evidence>
<comment type="similarity">
    <text evidence="3 10">Belongs to the ALG6/ALG8 glucosyltransferase family.</text>
</comment>
<evidence type="ECO:0000256" key="4">
    <source>
        <dbReference type="ARBA" id="ARBA00022676"/>
    </source>
</evidence>
<dbReference type="PANTHER" id="PTHR12413">
    <property type="entry name" value="DOLICHYL GLYCOSYLTRANSFERASE"/>
    <property type="match status" value="1"/>
</dbReference>
<feature type="non-terminal residue" evidence="12">
    <location>
        <position position="1"/>
    </location>
</feature>
<evidence type="ECO:0000313" key="12">
    <source>
        <dbReference type="EMBL" id="CAD7660540.1"/>
    </source>
</evidence>
<feature type="transmembrane region" description="Helical" evidence="10">
    <location>
        <begin position="205"/>
        <end position="224"/>
    </location>
</feature>
<feature type="transmembrane region" description="Helical" evidence="10">
    <location>
        <begin position="230"/>
        <end position="252"/>
    </location>
</feature>
<evidence type="ECO:0000256" key="8">
    <source>
        <dbReference type="ARBA" id="ARBA00022989"/>
    </source>
</evidence>
<dbReference type="EMBL" id="CAJPVJ010020554">
    <property type="protein sequence ID" value="CAG2177678.1"/>
    <property type="molecule type" value="Genomic_DNA"/>
</dbReference>
<comment type="caution">
    <text evidence="10">Lacks conserved residue(s) required for the propagation of feature annotation.</text>
</comment>
<reference evidence="12" key="1">
    <citation type="submission" date="2020-11" db="EMBL/GenBank/DDBJ databases">
        <authorList>
            <person name="Tran Van P."/>
        </authorList>
    </citation>
    <scope>NUCLEOTIDE SEQUENCE</scope>
</reference>
<keyword evidence="7 10" id="KW-0256">Endoplasmic reticulum</keyword>
<dbReference type="GO" id="GO:0042281">
    <property type="term" value="F:dolichyl pyrophosphate Man9GlcNAc2 alpha-1,3-glucosyltransferase activity"/>
    <property type="evidence" value="ECO:0007669"/>
    <property type="project" value="TreeGrafter"/>
</dbReference>